<evidence type="ECO:0000256" key="3">
    <source>
        <dbReference type="ARBA" id="ARBA00023180"/>
    </source>
</evidence>
<evidence type="ECO:0000313" key="7">
    <source>
        <dbReference type="Proteomes" id="UP001266305"/>
    </source>
</evidence>
<name>A0ABQ9UNB8_SAGOE</name>
<dbReference type="CDD" id="cd11304">
    <property type="entry name" value="Cadherin_repeat"/>
    <property type="match status" value="1"/>
</dbReference>
<evidence type="ECO:0000259" key="5">
    <source>
        <dbReference type="PROSITE" id="PS50268"/>
    </source>
</evidence>
<proteinExistence type="predicted"/>
<evidence type="ECO:0000256" key="2">
    <source>
        <dbReference type="ARBA" id="ARBA00023136"/>
    </source>
</evidence>
<dbReference type="EMBL" id="JASSZA010000011">
    <property type="protein sequence ID" value="KAK2098018.1"/>
    <property type="molecule type" value="Genomic_DNA"/>
</dbReference>
<protein>
    <submittedName>
        <fullName evidence="6">Cadherin-23</fullName>
    </submittedName>
</protein>
<keyword evidence="4" id="KW-0106">Calcium</keyword>
<dbReference type="Gene3D" id="2.60.40.60">
    <property type="entry name" value="Cadherins"/>
    <property type="match status" value="1"/>
</dbReference>
<accession>A0ABQ9UNB8</accession>
<feature type="domain" description="Cadherin" evidence="5">
    <location>
        <begin position="95"/>
        <end position="168"/>
    </location>
</feature>
<dbReference type="SMART" id="SM00112">
    <property type="entry name" value="CA"/>
    <property type="match status" value="1"/>
</dbReference>
<evidence type="ECO:0000256" key="4">
    <source>
        <dbReference type="PROSITE-ProRule" id="PRU00043"/>
    </source>
</evidence>
<evidence type="ECO:0000313" key="6">
    <source>
        <dbReference type="EMBL" id="KAK2098018.1"/>
    </source>
</evidence>
<reference evidence="6 7" key="1">
    <citation type="submission" date="2023-05" db="EMBL/GenBank/DDBJ databases">
        <title>B98-5 Cell Line De Novo Hybrid Assembly: An Optical Mapping Approach.</title>
        <authorList>
            <person name="Kananen K."/>
            <person name="Auerbach J.A."/>
            <person name="Kautto E."/>
            <person name="Blachly J.S."/>
        </authorList>
    </citation>
    <scope>NUCLEOTIDE SEQUENCE [LARGE SCALE GENOMIC DNA]</scope>
    <source>
        <strain evidence="6">B95-8</strain>
        <tissue evidence="6">Cell line</tissue>
    </source>
</reference>
<evidence type="ECO:0000256" key="1">
    <source>
        <dbReference type="ARBA" id="ARBA00004370"/>
    </source>
</evidence>
<dbReference type="InterPro" id="IPR002126">
    <property type="entry name" value="Cadherin-like_dom"/>
</dbReference>
<keyword evidence="3" id="KW-0325">Glycoprotein</keyword>
<keyword evidence="2" id="KW-0472">Membrane</keyword>
<feature type="non-terminal residue" evidence="6">
    <location>
        <position position="168"/>
    </location>
</feature>
<gene>
    <name evidence="6" type="primary">CDH23_1</name>
    <name evidence="6" type="ORF">P7K49_023469</name>
</gene>
<comment type="caution">
    <text evidence="6">The sequence shown here is derived from an EMBL/GenBank/DDBJ whole genome shotgun (WGS) entry which is preliminary data.</text>
</comment>
<organism evidence="6 7">
    <name type="scientific">Saguinus oedipus</name>
    <name type="common">Cotton-top tamarin</name>
    <name type="synonym">Oedipomidas oedipus</name>
    <dbReference type="NCBI Taxonomy" id="9490"/>
    <lineage>
        <taxon>Eukaryota</taxon>
        <taxon>Metazoa</taxon>
        <taxon>Chordata</taxon>
        <taxon>Craniata</taxon>
        <taxon>Vertebrata</taxon>
        <taxon>Euteleostomi</taxon>
        <taxon>Mammalia</taxon>
        <taxon>Eutheria</taxon>
        <taxon>Euarchontoglires</taxon>
        <taxon>Primates</taxon>
        <taxon>Haplorrhini</taxon>
        <taxon>Platyrrhini</taxon>
        <taxon>Cebidae</taxon>
        <taxon>Callitrichinae</taxon>
        <taxon>Saguinus</taxon>
    </lineage>
</organism>
<keyword evidence="7" id="KW-1185">Reference proteome</keyword>
<comment type="subcellular location">
    <subcellularLocation>
        <location evidence="1">Membrane</location>
    </subcellularLocation>
</comment>
<dbReference type="PROSITE" id="PS50268">
    <property type="entry name" value="CADHERIN_2"/>
    <property type="match status" value="1"/>
</dbReference>
<dbReference type="InterPro" id="IPR015919">
    <property type="entry name" value="Cadherin-like_sf"/>
</dbReference>
<sequence>MALGWVDEMRGTTASRSPDFSRAGRCSWRVLEGVEDVELPQEKGRGLPQGLGTEIQGSGSLPPHVLAQEIPPLRFNVYKVKPRTKSRASSKRCLNPALLYSFLKTAGSRDWEFLTIDPISGFIQTAQRLDGETQALILVASDLGKPVPYETTQPLQVALENIDDNPSS</sequence>
<dbReference type="Proteomes" id="UP001266305">
    <property type="component" value="Unassembled WGS sequence"/>
</dbReference>
<dbReference type="SUPFAM" id="SSF49313">
    <property type="entry name" value="Cadherin-like"/>
    <property type="match status" value="1"/>
</dbReference>